<dbReference type="AlphaFoldDB" id="Q20DK7"/>
<sequence>MNRWFVVTFLLTMGLLSVLSMDDNVLVDRDDIDIR</sequence>
<reference evidence="2" key="1">
    <citation type="journal article" date="2006" name="Genetics">
        <title>Recently evolved genes identified from Drosophila yakuba and D. erecta accessory gland expressed sequence tags.</title>
        <authorList>
            <person name="Begun D.J."/>
            <person name="Lindfors H.A."/>
            <person name="Thompson M.E."/>
            <person name="Holloway A.K."/>
        </authorList>
    </citation>
    <scope>NUCLEOTIDE SEQUENCE</scope>
    <source>
        <strain evidence="2">UZ25</strain>
    </source>
</reference>
<evidence type="ECO:0000313" key="2">
    <source>
        <dbReference type="EMBL" id="ABD64395.1"/>
    </source>
</evidence>
<evidence type="ECO:0000256" key="1">
    <source>
        <dbReference type="SAM" id="SignalP"/>
    </source>
</evidence>
<gene>
    <name evidence="2" type="primary">Acp134</name>
</gene>
<accession>Q20DK7</accession>
<protein>
    <submittedName>
        <fullName evidence="2">ACP134</fullName>
    </submittedName>
</protein>
<feature type="signal peptide" evidence="1">
    <location>
        <begin position="1"/>
        <end position="20"/>
    </location>
</feature>
<proteinExistence type="predicted"/>
<feature type="chain" id="PRO_5004199316" evidence="1">
    <location>
        <begin position="21"/>
        <end position="35"/>
    </location>
</feature>
<name>Q20DK7_DROTE</name>
<organism evidence="2">
    <name type="scientific">Drosophila teissieri</name>
    <name type="common">Fruit fly</name>
    <dbReference type="NCBI Taxonomy" id="7243"/>
    <lineage>
        <taxon>Eukaryota</taxon>
        <taxon>Metazoa</taxon>
        <taxon>Ecdysozoa</taxon>
        <taxon>Arthropoda</taxon>
        <taxon>Hexapoda</taxon>
        <taxon>Insecta</taxon>
        <taxon>Pterygota</taxon>
        <taxon>Neoptera</taxon>
        <taxon>Endopterygota</taxon>
        <taxon>Diptera</taxon>
        <taxon>Brachycera</taxon>
        <taxon>Muscomorpha</taxon>
        <taxon>Ephydroidea</taxon>
        <taxon>Drosophilidae</taxon>
        <taxon>Drosophila</taxon>
        <taxon>Sophophora</taxon>
    </lineage>
</organism>
<keyword evidence="1" id="KW-0732">Signal</keyword>
<dbReference type="EMBL" id="DQ318148">
    <property type="protein sequence ID" value="ABD64395.1"/>
    <property type="molecule type" value="Genomic_DNA"/>
</dbReference>